<reference evidence="1" key="1">
    <citation type="submission" date="2023-03" db="UniProtKB">
        <authorList>
            <consortium name="EnsemblPlants"/>
        </authorList>
    </citation>
    <scope>IDENTIFICATION</scope>
</reference>
<name>A0A9I9DVS5_CUCME</name>
<organism evidence="1">
    <name type="scientific">Cucumis melo</name>
    <name type="common">Muskmelon</name>
    <dbReference type="NCBI Taxonomy" id="3656"/>
    <lineage>
        <taxon>Eukaryota</taxon>
        <taxon>Viridiplantae</taxon>
        <taxon>Streptophyta</taxon>
        <taxon>Embryophyta</taxon>
        <taxon>Tracheophyta</taxon>
        <taxon>Spermatophyta</taxon>
        <taxon>Magnoliopsida</taxon>
        <taxon>eudicotyledons</taxon>
        <taxon>Gunneridae</taxon>
        <taxon>Pentapetalae</taxon>
        <taxon>rosids</taxon>
        <taxon>fabids</taxon>
        <taxon>Cucurbitales</taxon>
        <taxon>Cucurbitaceae</taxon>
        <taxon>Benincaseae</taxon>
        <taxon>Cucumis</taxon>
    </lineage>
</organism>
<accession>A0A9I9DVS5</accession>
<proteinExistence type="predicted"/>
<dbReference type="AlphaFoldDB" id="A0A9I9DVS5"/>
<sequence length="66" mass="7055">MELRGGVGAGGKLKEKYRSGAQLSGLSHSSISISINSVLQTFRPLSLSPNSIPNPQNFTLFNPRTP</sequence>
<evidence type="ECO:0000313" key="1">
    <source>
        <dbReference type="EnsemblPlants" id="MELO3C023969.2.1"/>
    </source>
</evidence>
<protein>
    <submittedName>
        <fullName evidence="1">Uncharacterized protein</fullName>
    </submittedName>
</protein>
<dbReference type="EnsemblPlants" id="MELO3C023969.2.1">
    <property type="protein sequence ID" value="MELO3C023969.2.1"/>
    <property type="gene ID" value="MELO3C023969.2"/>
</dbReference>
<dbReference type="Gramene" id="MELO3C023969.2.1">
    <property type="protein sequence ID" value="MELO3C023969.2.1"/>
    <property type="gene ID" value="MELO3C023969.2"/>
</dbReference>